<reference evidence="4 5" key="1">
    <citation type="submission" date="2018-10" db="EMBL/GenBank/DDBJ databases">
        <title>Genomic Encyclopedia of Archaeal and Bacterial Type Strains, Phase II (KMG-II): from individual species to whole genera.</title>
        <authorList>
            <person name="Goeker M."/>
        </authorList>
    </citation>
    <scope>NUCLEOTIDE SEQUENCE [LARGE SCALE GENOMIC DNA]</scope>
    <source>
        <strain evidence="4 5">RP-AC37</strain>
    </source>
</reference>
<keyword evidence="5" id="KW-1185">Reference proteome</keyword>
<dbReference type="GO" id="GO:0000166">
    <property type="term" value="F:nucleotide binding"/>
    <property type="evidence" value="ECO:0007669"/>
    <property type="project" value="InterPro"/>
</dbReference>
<dbReference type="InterPro" id="IPR051450">
    <property type="entry name" value="Gfo/Idh/MocA_Oxidoreductases"/>
</dbReference>
<dbReference type="InterPro" id="IPR004104">
    <property type="entry name" value="Gfo/Idh/MocA-like_OxRdtase_C"/>
</dbReference>
<dbReference type="Pfam" id="PF01408">
    <property type="entry name" value="GFO_IDH_MocA"/>
    <property type="match status" value="1"/>
</dbReference>
<dbReference type="Proteomes" id="UP000281955">
    <property type="component" value="Unassembled WGS sequence"/>
</dbReference>
<dbReference type="AlphaFoldDB" id="A0A420XQY2"/>
<dbReference type="SUPFAM" id="SSF55347">
    <property type="entry name" value="Glyceraldehyde-3-phosphate dehydrogenase-like, C-terminal domain"/>
    <property type="match status" value="1"/>
</dbReference>
<dbReference type="InParanoid" id="A0A420XQY2"/>
<dbReference type="RefSeq" id="WP_121193439.1">
    <property type="nucleotide sequence ID" value="NZ_RBWV01000011.1"/>
</dbReference>
<protein>
    <submittedName>
        <fullName evidence="4">Putative dehydrogenase</fullName>
    </submittedName>
</protein>
<dbReference type="Pfam" id="PF02894">
    <property type="entry name" value="GFO_IDH_MocA_C"/>
    <property type="match status" value="1"/>
</dbReference>
<organism evidence="4 5">
    <name type="scientific">Motilibacter peucedani</name>
    <dbReference type="NCBI Taxonomy" id="598650"/>
    <lineage>
        <taxon>Bacteria</taxon>
        <taxon>Bacillati</taxon>
        <taxon>Actinomycetota</taxon>
        <taxon>Actinomycetes</taxon>
        <taxon>Motilibacterales</taxon>
        <taxon>Motilibacteraceae</taxon>
        <taxon>Motilibacter</taxon>
    </lineage>
</organism>
<evidence type="ECO:0000259" key="2">
    <source>
        <dbReference type="Pfam" id="PF01408"/>
    </source>
</evidence>
<comment type="caution">
    <text evidence="4">The sequence shown here is derived from an EMBL/GenBank/DDBJ whole genome shotgun (WGS) entry which is preliminary data.</text>
</comment>
<dbReference type="Gene3D" id="3.30.360.10">
    <property type="entry name" value="Dihydrodipicolinate Reductase, domain 2"/>
    <property type="match status" value="1"/>
</dbReference>
<dbReference type="PANTHER" id="PTHR43377:SF1">
    <property type="entry name" value="BILIVERDIN REDUCTASE A"/>
    <property type="match status" value="1"/>
</dbReference>
<evidence type="ECO:0000259" key="3">
    <source>
        <dbReference type="Pfam" id="PF02894"/>
    </source>
</evidence>
<dbReference type="SUPFAM" id="SSF51735">
    <property type="entry name" value="NAD(P)-binding Rossmann-fold domains"/>
    <property type="match status" value="1"/>
</dbReference>
<dbReference type="InterPro" id="IPR036291">
    <property type="entry name" value="NAD(P)-bd_dom_sf"/>
</dbReference>
<dbReference type="EMBL" id="RBWV01000011">
    <property type="protein sequence ID" value="RKS75703.1"/>
    <property type="molecule type" value="Genomic_DNA"/>
</dbReference>
<dbReference type="OrthoDB" id="9815825at2"/>
<evidence type="ECO:0000256" key="1">
    <source>
        <dbReference type="ARBA" id="ARBA00010928"/>
    </source>
</evidence>
<name>A0A420XQY2_9ACTN</name>
<evidence type="ECO:0000313" key="5">
    <source>
        <dbReference type="Proteomes" id="UP000281955"/>
    </source>
</evidence>
<gene>
    <name evidence="4" type="ORF">CLV35_2180</name>
</gene>
<comment type="similarity">
    <text evidence="1">Belongs to the Gfo/Idh/MocA family.</text>
</comment>
<dbReference type="PANTHER" id="PTHR43377">
    <property type="entry name" value="BILIVERDIN REDUCTASE A"/>
    <property type="match status" value="1"/>
</dbReference>
<dbReference type="InterPro" id="IPR000683">
    <property type="entry name" value="Gfo/Idh/MocA-like_OxRdtase_N"/>
</dbReference>
<feature type="domain" description="Gfo/Idh/MocA-like oxidoreductase C-terminal" evidence="3">
    <location>
        <begin position="150"/>
        <end position="328"/>
    </location>
</feature>
<evidence type="ECO:0000313" key="4">
    <source>
        <dbReference type="EMBL" id="RKS75703.1"/>
    </source>
</evidence>
<feature type="domain" description="Gfo/Idh/MocA-like oxidoreductase N-terminal" evidence="2">
    <location>
        <begin position="8"/>
        <end position="117"/>
    </location>
</feature>
<accession>A0A420XQY2</accession>
<sequence>MTHSPARLKVAVVGTGGWGEQHARIFSRRPDTELVAVVGRNPDRTQARAAAYGTTAYTDLDAMLEGAQPDLVTVCLPNEGHFEPTLHLLERGVPLLVEKPLVFDLREADRLLEAAGERFFAINFNHRFGEPALRAKAAIDAGDLGELVFATWRFGGEPNFGTSPHANLVETQCHGFDLLEHLVGPVTSVMAQMTDRTRPGTFTTVALALEFAGGAVGTMLGTYDSSYAYPGTQLVEVNGTRGRAYLEDTTRRLTLQSAGDDVRRVWEAGYFDDEARTFEYTFDRHVELVVDALRSCGEPPVHARAGRRALQVAQACIESFETGQRVAVSPGP</sequence>
<dbReference type="Gene3D" id="3.40.50.720">
    <property type="entry name" value="NAD(P)-binding Rossmann-like Domain"/>
    <property type="match status" value="1"/>
</dbReference>
<proteinExistence type="inferred from homology"/>